<comment type="caution">
    <text evidence="1">The sequence shown here is derived from an EMBL/GenBank/DDBJ whole genome shotgun (WGS) entry which is preliminary data.</text>
</comment>
<accession>A0ABQ2RWH7</accession>
<protein>
    <submittedName>
        <fullName evidence="1">Uncharacterized protein</fullName>
    </submittedName>
</protein>
<proteinExistence type="predicted"/>
<dbReference type="EMBL" id="BMQM01000027">
    <property type="protein sequence ID" value="GGR68303.1"/>
    <property type="molecule type" value="Genomic_DNA"/>
</dbReference>
<sequence>MTEPLTPKAKHQALEQRVALLEQTGGGGAPGGGLGGSVLPGYTPLGTLSESLMARSMTIGASEPLAVRTLTFTPNGRLRRPGAYRQLFLPGVTNLTQADVEELAVLAPTGNFPLFTLTFEPYVGGTLITALPFSFGHTGDRLFLRFREDRNVPVTAGFGYDHSLDVEALDGSGAVVPGVVGLELIPTLVIATPGMIAPTAMPQALAPSPSGERNGHTELLLMAGSPPVLRVWHEGQWYALPLPPEPSGDGGGVAN</sequence>
<dbReference type="RefSeq" id="WP_189066084.1">
    <property type="nucleotide sequence ID" value="NZ_BMQM01000027.1"/>
</dbReference>
<name>A0ABQ2RWH7_9DEIO</name>
<dbReference type="Proteomes" id="UP000634308">
    <property type="component" value="Unassembled WGS sequence"/>
</dbReference>
<organism evidence="1 2">
    <name type="scientific">Deinococcus seoulensis</name>
    <dbReference type="NCBI Taxonomy" id="1837379"/>
    <lineage>
        <taxon>Bacteria</taxon>
        <taxon>Thermotogati</taxon>
        <taxon>Deinococcota</taxon>
        <taxon>Deinococci</taxon>
        <taxon>Deinococcales</taxon>
        <taxon>Deinococcaceae</taxon>
        <taxon>Deinococcus</taxon>
    </lineage>
</organism>
<evidence type="ECO:0000313" key="1">
    <source>
        <dbReference type="EMBL" id="GGR68303.1"/>
    </source>
</evidence>
<keyword evidence="2" id="KW-1185">Reference proteome</keyword>
<gene>
    <name evidence="1" type="ORF">GCM10008959_33000</name>
</gene>
<reference evidence="2" key="1">
    <citation type="journal article" date="2019" name="Int. J. Syst. Evol. Microbiol.">
        <title>The Global Catalogue of Microorganisms (GCM) 10K type strain sequencing project: providing services to taxonomists for standard genome sequencing and annotation.</title>
        <authorList>
            <consortium name="The Broad Institute Genomics Platform"/>
            <consortium name="The Broad Institute Genome Sequencing Center for Infectious Disease"/>
            <person name="Wu L."/>
            <person name="Ma J."/>
        </authorList>
    </citation>
    <scope>NUCLEOTIDE SEQUENCE [LARGE SCALE GENOMIC DNA]</scope>
    <source>
        <strain evidence="2">JCM 31404</strain>
    </source>
</reference>
<evidence type="ECO:0000313" key="2">
    <source>
        <dbReference type="Proteomes" id="UP000634308"/>
    </source>
</evidence>